<dbReference type="InterPro" id="IPR050111">
    <property type="entry name" value="C-type_lectin/snaclec_domain"/>
</dbReference>
<evidence type="ECO:0000313" key="2">
    <source>
        <dbReference type="Proteomes" id="UP000887578"/>
    </source>
</evidence>
<dbReference type="SUPFAM" id="SSF56436">
    <property type="entry name" value="C-type lectin-like"/>
    <property type="match status" value="1"/>
</dbReference>
<proteinExistence type="predicted"/>
<dbReference type="PANTHER" id="PTHR22803">
    <property type="entry name" value="MANNOSE, PHOSPHOLIPASE, LECTIN RECEPTOR RELATED"/>
    <property type="match status" value="1"/>
</dbReference>
<dbReference type="Proteomes" id="UP000887578">
    <property type="component" value="Unplaced"/>
</dbReference>
<dbReference type="PROSITE" id="PS50041">
    <property type="entry name" value="C_TYPE_LECTIN_2"/>
    <property type="match status" value="1"/>
</dbReference>
<keyword evidence="2" id="KW-1185">Reference proteome</keyword>
<evidence type="ECO:0000259" key="1">
    <source>
        <dbReference type="PROSITE" id="PS50041"/>
    </source>
</evidence>
<evidence type="ECO:0000313" key="3">
    <source>
        <dbReference type="WBParaSite" id="PDA_v2.g7036.t1"/>
    </source>
</evidence>
<dbReference type="AlphaFoldDB" id="A0A914QU08"/>
<dbReference type="InterPro" id="IPR016186">
    <property type="entry name" value="C-type_lectin-like/link_sf"/>
</dbReference>
<feature type="domain" description="C-type lectin" evidence="1">
    <location>
        <begin position="21"/>
        <end position="156"/>
    </location>
</feature>
<protein>
    <submittedName>
        <fullName evidence="3">C-type lectin domain-containing protein</fullName>
    </submittedName>
</protein>
<organism evidence="2 3">
    <name type="scientific">Panagrolaimus davidi</name>
    <dbReference type="NCBI Taxonomy" id="227884"/>
    <lineage>
        <taxon>Eukaryota</taxon>
        <taxon>Metazoa</taxon>
        <taxon>Ecdysozoa</taxon>
        <taxon>Nematoda</taxon>
        <taxon>Chromadorea</taxon>
        <taxon>Rhabditida</taxon>
        <taxon>Tylenchina</taxon>
        <taxon>Panagrolaimomorpha</taxon>
        <taxon>Panagrolaimoidea</taxon>
        <taxon>Panagrolaimidae</taxon>
        <taxon>Panagrolaimus</taxon>
    </lineage>
</organism>
<name>A0A914QU08_9BILA</name>
<reference evidence="3" key="1">
    <citation type="submission" date="2022-11" db="UniProtKB">
        <authorList>
            <consortium name="WormBaseParasite"/>
        </authorList>
    </citation>
    <scope>IDENTIFICATION</scope>
</reference>
<dbReference type="Gene3D" id="3.10.100.10">
    <property type="entry name" value="Mannose-Binding Protein A, subunit A"/>
    <property type="match status" value="1"/>
</dbReference>
<dbReference type="SMART" id="SM00034">
    <property type="entry name" value="CLECT"/>
    <property type="match status" value="1"/>
</dbReference>
<accession>A0A914QU08</accession>
<dbReference type="InterPro" id="IPR016187">
    <property type="entry name" value="CTDL_fold"/>
</dbReference>
<dbReference type="Pfam" id="PF00059">
    <property type="entry name" value="Lectin_C"/>
    <property type="match status" value="1"/>
</dbReference>
<sequence>MATTTVAPPKRCLDNWSFYDATGYCYKVFHNATWENAENFCYSYGAHLTSIHSLEEDLFIASNGFPCIALKIKMVTDMISFDPNDHGMSWQNIAWIGLFTVTNQTDWMWIDHTPYNYSIWGPTRPCCSSVAAYCVGLRNGPVWGWPVGVWADDECDDIFGHFVCKKLAYQ</sequence>
<dbReference type="InterPro" id="IPR001304">
    <property type="entry name" value="C-type_lectin-like"/>
</dbReference>
<dbReference type="WBParaSite" id="PDA_v2.g7036.t1">
    <property type="protein sequence ID" value="PDA_v2.g7036.t1"/>
    <property type="gene ID" value="PDA_v2.g7036"/>
</dbReference>